<dbReference type="PANTHER" id="PTHR30203">
    <property type="entry name" value="OUTER MEMBRANE CATION EFFLUX PROTEIN"/>
    <property type="match status" value="1"/>
</dbReference>
<dbReference type="Proteomes" id="UP001589858">
    <property type="component" value="Unassembled WGS sequence"/>
</dbReference>
<accession>A0ABV6SBL7</accession>
<keyword evidence="3" id="KW-0175">Coiled coil</keyword>
<comment type="similarity">
    <text evidence="1 2">Belongs to the outer membrane factor (OMF) (TC 1.B.17) family.</text>
</comment>
<keyword evidence="5" id="KW-1185">Reference proteome</keyword>
<feature type="coiled-coil region" evidence="3">
    <location>
        <begin position="69"/>
        <end position="96"/>
    </location>
</feature>
<dbReference type="SUPFAM" id="SSF56954">
    <property type="entry name" value="Outer membrane efflux proteins (OEP)"/>
    <property type="match status" value="1"/>
</dbReference>
<dbReference type="Gene3D" id="2.20.200.10">
    <property type="entry name" value="Outer membrane efflux proteins (OEP)"/>
    <property type="match status" value="1"/>
</dbReference>
<keyword evidence="2" id="KW-0812">Transmembrane</keyword>
<dbReference type="Gene3D" id="1.20.1600.10">
    <property type="entry name" value="Outer membrane efflux proteins (OEP)"/>
    <property type="match status" value="1"/>
</dbReference>
<sequence>MRNVKALTATSLALALAACNMAPKYVRPDLPVPETSPAGPVGGAADATAVSADTAWKDFFTDPRLARVIQTALDNNRDLRIALANVEQARAQYRVQRADLLPAVGVNGSATYQDQPFAQQSSGGTGGVSGRTDIYTASVGVSAWEVDLFGRVRNLTKAAQESYFASVENRNAAQTALIAETATAWLTMAADQERLQIARNLEKAFGQTLDLTKARFSKGIASELEVRQAQTSYDQARSDIAAATTQVAQDKNALDLLAGTSLGAEDLPSNLPETDVTLANLPAELPSSLLLRRPDIAAAEHQLIGANANIGAARAAFFPTISLTAAFGTMSLGLSNLFKSGSDYWSLAPSASLPIFDFGKNQGNLRYARATYDAMVATYEKSVQTGFREVADALARRATMSAQLEAQTSLRNAARKSYQLSDARFKAGVDDFLTALDSQRTLYNAEQTLVATRLTRASNMVEIYRAIGGGLK</sequence>
<evidence type="ECO:0000256" key="2">
    <source>
        <dbReference type="RuleBase" id="RU362097"/>
    </source>
</evidence>
<evidence type="ECO:0000313" key="5">
    <source>
        <dbReference type="Proteomes" id="UP001589858"/>
    </source>
</evidence>
<feature type="signal peptide" evidence="2">
    <location>
        <begin position="1"/>
        <end position="22"/>
    </location>
</feature>
<protein>
    <submittedName>
        <fullName evidence="4">Efflux transporter outer membrane subunit</fullName>
    </submittedName>
</protein>
<organism evidence="4 5">
    <name type="scientific">Novosphingobium clariflavum</name>
    <dbReference type="NCBI Taxonomy" id="2029884"/>
    <lineage>
        <taxon>Bacteria</taxon>
        <taxon>Pseudomonadati</taxon>
        <taxon>Pseudomonadota</taxon>
        <taxon>Alphaproteobacteria</taxon>
        <taxon>Sphingomonadales</taxon>
        <taxon>Sphingomonadaceae</taxon>
        <taxon>Novosphingobium</taxon>
    </lineage>
</organism>
<gene>
    <name evidence="4" type="ORF">ACFFF8_18855</name>
</gene>
<name>A0ABV6SBL7_9SPHN</name>
<evidence type="ECO:0000313" key="4">
    <source>
        <dbReference type="EMBL" id="MFC0686650.1"/>
    </source>
</evidence>
<comment type="caution">
    <text evidence="4">The sequence shown here is derived from an EMBL/GenBank/DDBJ whole genome shotgun (WGS) entry which is preliminary data.</text>
</comment>
<comment type="subcellular location">
    <subcellularLocation>
        <location evidence="2">Cell membrane</location>
        <topology evidence="2">Lipid-anchor</topology>
    </subcellularLocation>
</comment>
<dbReference type="Pfam" id="PF02321">
    <property type="entry name" value="OEP"/>
    <property type="match status" value="2"/>
</dbReference>
<dbReference type="InterPro" id="IPR003423">
    <property type="entry name" value="OMP_efflux"/>
</dbReference>
<dbReference type="PANTHER" id="PTHR30203:SF32">
    <property type="entry name" value="CATION EFFLUX SYSTEM PROTEIN CUSC"/>
    <property type="match status" value="1"/>
</dbReference>
<evidence type="ECO:0000256" key="3">
    <source>
        <dbReference type="SAM" id="Coils"/>
    </source>
</evidence>
<evidence type="ECO:0000256" key="1">
    <source>
        <dbReference type="ARBA" id="ARBA00007613"/>
    </source>
</evidence>
<dbReference type="NCBIfam" id="TIGR01845">
    <property type="entry name" value="outer_NodT"/>
    <property type="match status" value="1"/>
</dbReference>
<proteinExistence type="inferred from homology"/>
<keyword evidence="2" id="KW-0564">Palmitate</keyword>
<keyword evidence="2" id="KW-1134">Transmembrane beta strand</keyword>
<dbReference type="RefSeq" id="WP_267218456.1">
    <property type="nucleotide sequence ID" value="NZ_JAPCWC010000001.1"/>
</dbReference>
<keyword evidence="2" id="KW-0732">Signal</keyword>
<keyword evidence="2" id="KW-0472">Membrane</keyword>
<keyword evidence="2" id="KW-0449">Lipoprotein</keyword>
<dbReference type="InterPro" id="IPR010131">
    <property type="entry name" value="MdtP/NodT-like"/>
</dbReference>
<reference evidence="4 5" key="1">
    <citation type="submission" date="2024-09" db="EMBL/GenBank/DDBJ databases">
        <authorList>
            <person name="Sun Q."/>
            <person name="Mori K."/>
        </authorList>
    </citation>
    <scope>NUCLEOTIDE SEQUENCE [LARGE SCALE GENOMIC DNA]</scope>
    <source>
        <strain evidence="4 5">CICC 11035S</strain>
    </source>
</reference>
<feature type="chain" id="PRO_5045004023" evidence="2">
    <location>
        <begin position="23"/>
        <end position="472"/>
    </location>
</feature>
<dbReference type="PROSITE" id="PS51257">
    <property type="entry name" value="PROKAR_LIPOPROTEIN"/>
    <property type="match status" value="1"/>
</dbReference>
<dbReference type="EMBL" id="JBHLTM010000075">
    <property type="protein sequence ID" value="MFC0686650.1"/>
    <property type="molecule type" value="Genomic_DNA"/>
</dbReference>